<feature type="region of interest" description="Disordered" evidence="1">
    <location>
        <begin position="1"/>
        <end position="36"/>
    </location>
</feature>
<protein>
    <submittedName>
        <fullName evidence="2">Uncharacterized protein</fullName>
    </submittedName>
</protein>
<reference evidence="2" key="1">
    <citation type="submission" date="2022-12" db="EMBL/GenBank/DDBJ databases">
        <title>Draft genome assemblies for two species of Escallonia (Escalloniales).</title>
        <authorList>
            <person name="Chanderbali A."/>
            <person name="Dervinis C."/>
            <person name="Anghel I."/>
            <person name="Soltis D."/>
            <person name="Soltis P."/>
            <person name="Zapata F."/>
        </authorList>
    </citation>
    <scope>NUCLEOTIDE SEQUENCE</scope>
    <source>
        <strain evidence="2">UCBG64.0493</strain>
        <tissue evidence="2">Leaf</tissue>
    </source>
</reference>
<name>A0AA88V9E7_9ASTE</name>
<evidence type="ECO:0000313" key="2">
    <source>
        <dbReference type="EMBL" id="KAK3003009.1"/>
    </source>
</evidence>
<organism evidence="2 3">
    <name type="scientific">Escallonia herrerae</name>
    <dbReference type="NCBI Taxonomy" id="1293975"/>
    <lineage>
        <taxon>Eukaryota</taxon>
        <taxon>Viridiplantae</taxon>
        <taxon>Streptophyta</taxon>
        <taxon>Embryophyta</taxon>
        <taxon>Tracheophyta</taxon>
        <taxon>Spermatophyta</taxon>
        <taxon>Magnoliopsida</taxon>
        <taxon>eudicotyledons</taxon>
        <taxon>Gunneridae</taxon>
        <taxon>Pentapetalae</taxon>
        <taxon>asterids</taxon>
        <taxon>campanulids</taxon>
        <taxon>Escalloniales</taxon>
        <taxon>Escalloniaceae</taxon>
        <taxon>Escallonia</taxon>
    </lineage>
</organism>
<accession>A0AA88V9E7</accession>
<evidence type="ECO:0000313" key="3">
    <source>
        <dbReference type="Proteomes" id="UP001188597"/>
    </source>
</evidence>
<gene>
    <name evidence="2" type="ORF">RJ639_020066</name>
</gene>
<dbReference type="AlphaFoldDB" id="A0AA88V9E7"/>
<dbReference type="Proteomes" id="UP001188597">
    <property type="component" value="Unassembled WGS sequence"/>
</dbReference>
<sequence>MHSHKGKRFLSEMAGKMVPKSTSEGSVMPKQRMNSSEKRILSLPNQTLLAPGLVKPPSCVTCEQLLVSSPSRLSNFKTSGSGFSDFEA</sequence>
<keyword evidence="3" id="KW-1185">Reference proteome</keyword>
<evidence type="ECO:0000256" key="1">
    <source>
        <dbReference type="SAM" id="MobiDB-lite"/>
    </source>
</evidence>
<dbReference type="EMBL" id="JAVXUP010002489">
    <property type="protein sequence ID" value="KAK3003009.1"/>
    <property type="molecule type" value="Genomic_DNA"/>
</dbReference>
<proteinExistence type="predicted"/>
<comment type="caution">
    <text evidence="2">The sequence shown here is derived from an EMBL/GenBank/DDBJ whole genome shotgun (WGS) entry which is preliminary data.</text>
</comment>